<dbReference type="RefSeq" id="WP_096496165.1">
    <property type="nucleotide sequence ID" value="NZ_CP023445.1"/>
</dbReference>
<accession>A0A290ZBJ0</accession>
<evidence type="ECO:0000313" key="4">
    <source>
        <dbReference type="Proteomes" id="UP000218505"/>
    </source>
</evidence>
<evidence type="ECO:0000256" key="1">
    <source>
        <dbReference type="SAM" id="MobiDB-lite"/>
    </source>
</evidence>
<feature type="transmembrane region" description="Helical" evidence="2">
    <location>
        <begin position="186"/>
        <end position="207"/>
    </location>
</feature>
<protein>
    <recommendedName>
        <fullName evidence="5">SMODS and SLOG-associating 2TM effector domain-containing protein</fullName>
    </recommendedName>
</protein>
<gene>
    <name evidence="3" type="ORF">CNX65_26395</name>
</gene>
<organism evidence="3 4">
    <name type="scientific">Actinosynnema pretiosum</name>
    <dbReference type="NCBI Taxonomy" id="42197"/>
    <lineage>
        <taxon>Bacteria</taxon>
        <taxon>Bacillati</taxon>
        <taxon>Actinomycetota</taxon>
        <taxon>Actinomycetes</taxon>
        <taxon>Pseudonocardiales</taxon>
        <taxon>Pseudonocardiaceae</taxon>
        <taxon>Actinosynnema</taxon>
    </lineage>
</organism>
<proteinExistence type="predicted"/>
<evidence type="ECO:0000256" key="2">
    <source>
        <dbReference type="SAM" id="Phobius"/>
    </source>
</evidence>
<keyword evidence="4" id="KW-1185">Reference proteome</keyword>
<keyword evidence="2" id="KW-0812">Transmembrane</keyword>
<dbReference type="AlphaFoldDB" id="A0A290ZBJ0"/>
<feature type="transmembrane region" description="Helical" evidence="2">
    <location>
        <begin position="158"/>
        <end position="180"/>
    </location>
</feature>
<evidence type="ECO:0000313" key="3">
    <source>
        <dbReference type="EMBL" id="ATE56366.1"/>
    </source>
</evidence>
<dbReference type="KEGG" id="apre:CNX65_26395"/>
<keyword evidence="2" id="KW-0472">Membrane</keyword>
<dbReference type="EMBL" id="CP023445">
    <property type="protein sequence ID" value="ATE56366.1"/>
    <property type="molecule type" value="Genomic_DNA"/>
</dbReference>
<name>A0A290ZBJ0_9PSEU</name>
<evidence type="ECO:0008006" key="5">
    <source>
        <dbReference type="Google" id="ProtNLM"/>
    </source>
</evidence>
<dbReference type="Proteomes" id="UP000218505">
    <property type="component" value="Chromosome"/>
</dbReference>
<reference evidence="3" key="1">
    <citation type="submission" date="2017-09" db="EMBL/GenBank/DDBJ databases">
        <title>Complete Genome Sequence of ansamitocin-producing Bacterium Actinosynnema pretiosum X47.</title>
        <authorList>
            <person name="Cao G."/>
            <person name="Zong G."/>
            <person name="Zhong C."/>
            <person name="Fu J."/>
        </authorList>
    </citation>
    <scope>NUCLEOTIDE SEQUENCE [LARGE SCALE GENOMIC DNA]</scope>
    <source>
        <strain evidence="3">X47</strain>
    </source>
</reference>
<feature type="region of interest" description="Disordered" evidence="1">
    <location>
        <begin position="1"/>
        <end position="118"/>
    </location>
</feature>
<sequence>MSGDGITDRLGGGDQAKKKGRPLRSAPTGRLREEDVPDPTARVAFEPQGDPDDATRAVPVDPARGRHAARTAGPGAPPADPAEKPARAPRKPARPRVTRQASPALLTPPPRRTPLITGPVSAADHREQFLRAYLRHRVGERLARLEAAKAAYTRARRWTTAASVLLFTGAAALGALAVATPDHRSPLAFLATVAAALATSVTVYESAFGFRAKARRSASGAALLHLLQAHGAPTGDHGVAAFRAEVESVLRHAD</sequence>
<keyword evidence="2" id="KW-1133">Transmembrane helix</keyword>
<feature type="compositionally biased region" description="Basic residues" evidence="1">
    <location>
        <begin position="87"/>
        <end position="97"/>
    </location>
</feature>